<dbReference type="Proteomes" id="UP000499080">
    <property type="component" value="Unassembled WGS sequence"/>
</dbReference>
<keyword evidence="2" id="KW-1185">Reference proteome</keyword>
<dbReference type="AlphaFoldDB" id="A0A4Y2U7D2"/>
<organism evidence="1 2">
    <name type="scientific">Araneus ventricosus</name>
    <name type="common">Orbweaver spider</name>
    <name type="synonym">Epeira ventricosa</name>
    <dbReference type="NCBI Taxonomy" id="182803"/>
    <lineage>
        <taxon>Eukaryota</taxon>
        <taxon>Metazoa</taxon>
        <taxon>Ecdysozoa</taxon>
        <taxon>Arthropoda</taxon>
        <taxon>Chelicerata</taxon>
        <taxon>Arachnida</taxon>
        <taxon>Araneae</taxon>
        <taxon>Araneomorphae</taxon>
        <taxon>Entelegynae</taxon>
        <taxon>Araneoidea</taxon>
        <taxon>Araneidae</taxon>
        <taxon>Araneus</taxon>
    </lineage>
</organism>
<sequence length="245" mass="29102">MIRFSNRDNIFEYEADSPPPPNNDALDRLRCETILGFECKQYLKDIKSLFESPSNLTVVFGNLGRHPYLLTYYLDMCVDYDVSIQCRWDTHSPYQDDRTCNVIVRLEPDFDEIIEKLPSVRKLFVFTSHANFIVREKYKFIVLHVGSMENPIVVNDTPHYVFRPDVLHYRRLQLPPESSTVLVDISETHSKIECYLKILNAIEVLRGRRLVLKMPTVSFQRELERSKNHLNRFIRNEELEKMYFF</sequence>
<dbReference type="EMBL" id="BGPR01033500">
    <property type="protein sequence ID" value="GBO07460.1"/>
    <property type="molecule type" value="Genomic_DNA"/>
</dbReference>
<proteinExistence type="predicted"/>
<name>A0A4Y2U7D2_ARAVE</name>
<evidence type="ECO:0000313" key="1">
    <source>
        <dbReference type="EMBL" id="GBO07460.1"/>
    </source>
</evidence>
<protein>
    <submittedName>
        <fullName evidence="1">Uncharacterized protein</fullName>
    </submittedName>
</protein>
<comment type="caution">
    <text evidence="1">The sequence shown here is derived from an EMBL/GenBank/DDBJ whole genome shotgun (WGS) entry which is preliminary data.</text>
</comment>
<reference evidence="1 2" key="1">
    <citation type="journal article" date="2019" name="Sci. Rep.">
        <title>Orb-weaving spider Araneus ventricosus genome elucidates the spidroin gene catalogue.</title>
        <authorList>
            <person name="Kono N."/>
            <person name="Nakamura H."/>
            <person name="Ohtoshi R."/>
            <person name="Moran D.A.P."/>
            <person name="Shinohara A."/>
            <person name="Yoshida Y."/>
            <person name="Fujiwara M."/>
            <person name="Mori M."/>
            <person name="Tomita M."/>
            <person name="Arakawa K."/>
        </authorList>
    </citation>
    <scope>NUCLEOTIDE SEQUENCE [LARGE SCALE GENOMIC DNA]</scope>
</reference>
<gene>
    <name evidence="1" type="ORF">AVEN_202729_1</name>
</gene>
<accession>A0A4Y2U7D2</accession>
<evidence type="ECO:0000313" key="2">
    <source>
        <dbReference type="Proteomes" id="UP000499080"/>
    </source>
</evidence>